<organism evidence="9 10">
    <name type="scientific">Anaerotruncus colihominis</name>
    <dbReference type="NCBI Taxonomy" id="169435"/>
    <lineage>
        <taxon>Bacteria</taxon>
        <taxon>Bacillati</taxon>
        <taxon>Bacillota</taxon>
        <taxon>Clostridia</taxon>
        <taxon>Eubacteriales</taxon>
        <taxon>Oscillospiraceae</taxon>
        <taxon>Anaerotruncus</taxon>
    </lineage>
</organism>
<dbReference type="AlphaFoldDB" id="A0A845QMU7"/>
<name>A0A845QMU7_9FIRM</name>
<dbReference type="GO" id="GO:0005886">
    <property type="term" value="C:plasma membrane"/>
    <property type="evidence" value="ECO:0007669"/>
    <property type="project" value="UniProtKB-SubCell"/>
</dbReference>
<dbReference type="InterPro" id="IPR000620">
    <property type="entry name" value="EamA_dom"/>
</dbReference>
<gene>
    <name evidence="9" type="ORF">D0435_15090</name>
</gene>
<feature type="transmembrane region" description="Helical" evidence="7">
    <location>
        <begin position="66"/>
        <end position="84"/>
    </location>
</feature>
<evidence type="ECO:0000256" key="7">
    <source>
        <dbReference type="SAM" id="Phobius"/>
    </source>
</evidence>
<comment type="subcellular location">
    <subcellularLocation>
        <location evidence="1">Cell membrane</location>
        <topology evidence="1">Multi-pass membrane protein</topology>
    </subcellularLocation>
</comment>
<evidence type="ECO:0000256" key="5">
    <source>
        <dbReference type="ARBA" id="ARBA00022989"/>
    </source>
</evidence>
<evidence type="ECO:0000313" key="9">
    <source>
        <dbReference type="EMBL" id="NBH62966.1"/>
    </source>
</evidence>
<evidence type="ECO:0000256" key="2">
    <source>
        <dbReference type="ARBA" id="ARBA00007362"/>
    </source>
</evidence>
<feature type="transmembrane region" description="Helical" evidence="7">
    <location>
        <begin position="181"/>
        <end position="205"/>
    </location>
</feature>
<keyword evidence="4 7" id="KW-0812">Transmembrane</keyword>
<dbReference type="EMBL" id="QXWK01000046">
    <property type="protein sequence ID" value="NBH62966.1"/>
    <property type="molecule type" value="Genomic_DNA"/>
</dbReference>
<feature type="transmembrane region" description="Helical" evidence="7">
    <location>
        <begin position="146"/>
        <end position="169"/>
    </location>
</feature>
<evidence type="ECO:0000256" key="1">
    <source>
        <dbReference type="ARBA" id="ARBA00004651"/>
    </source>
</evidence>
<keyword evidence="10" id="KW-1185">Reference proteome</keyword>
<comment type="caution">
    <text evidence="9">The sequence shown here is derived from an EMBL/GenBank/DDBJ whole genome shotgun (WGS) entry which is preliminary data.</text>
</comment>
<feature type="transmembrane region" description="Helical" evidence="7">
    <location>
        <begin position="269"/>
        <end position="287"/>
    </location>
</feature>
<evidence type="ECO:0000256" key="6">
    <source>
        <dbReference type="ARBA" id="ARBA00023136"/>
    </source>
</evidence>
<dbReference type="Pfam" id="PF00892">
    <property type="entry name" value="EamA"/>
    <property type="match status" value="2"/>
</dbReference>
<evidence type="ECO:0000256" key="3">
    <source>
        <dbReference type="ARBA" id="ARBA00022475"/>
    </source>
</evidence>
<reference evidence="9 10" key="1">
    <citation type="submission" date="2018-08" db="EMBL/GenBank/DDBJ databases">
        <title>Murine metabolic-syndrome-specific gut microbial biobank.</title>
        <authorList>
            <person name="Liu C."/>
        </authorList>
    </citation>
    <scope>NUCLEOTIDE SEQUENCE [LARGE SCALE GENOMIC DNA]</scope>
    <source>
        <strain evidence="9 10">28</strain>
    </source>
</reference>
<evidence type="ECO:0000313" key="10">
    <source>
        <dbReference type="Proteomes" id="UP000446866"/>
    </source>
</evidence>
<feature type="domain" description="EamA" evidence="8">
    <location>
        <begin position="10"/>
        <end position="138"/>
    </location>
</feature>
<dbReference type="InterPro" id="IPR051258">
    <property type="entry name" value="Diverse_Substrate_Transporter"/>
</dbReference>
<protein>
    <recommendedName>
        <fullName evidence="8">EamA domain-containing protein</fullName>
    </recommendedName>
</protein>
<dbReference type="PANTHER" id="PTHR42920:SF5">
    <property type="entry name" value="EAMA DOMAIN-CONTAINING PROTEIN"/>
    <property type="match status" value="1"/>
</dbReference>
<comment type="similarity">
    <text evidence="2">Belongs to the EamA transporter family.</text>
</comment>
<keyword evidence="3" id="KW-1003">Cell membrane</keyword>
<dbReference type="Proteomes" id="UP000446866">
    <property type="component" value="Unassembled WGS sequence"/>
</dbReference>
<feature type="transmembrane region" description="Helical" evidence="7">
    <location>
        <begin position="96"/>
        <end position="115"/>
    </location>
</feature>
<keyword evidence="5 7" id="KW-1133">Transmembrane helix</keyword>
<keyword evidence="6 7" id="KW-0472">Membrane</keyword>
<dbReference type="PANTHER" id="PTHR42920">
    <property type="entry name" value="OS03G0707200 PROTEIN-RELATED"/>
    <property type="match status" value="1"/>
</dbReference>
<feature type="transmembrane region" description="Helical" evidence="7">
    <location>
        <begin position="36"/>
        <end position="54"/>
    </location>
</feature>
<proteinExistence type="inferred from homology"/>
<feature type="transmembrane region" description="Helical" evidence="7">
    <location>
        <begin position="122"/>
        <end position="140"/>
    </location>
</feature>
<accession>A0A845QMU7</accession>
<feature type="transmembrane region" description="Helical" evidence="7">
    <location>
        <begin position="211"/>
        <end position="231"/>
    </location>
</feature>
<feature type="domain" description="EamA" evidence="8">
    <location>
        <begin position="150"/>
        <end position="283"/>
    </location>
</feature>
<sequence>MHNRKTELSSVFGLLIAALLWGISYPLTKYVEDCPTFYTVSLRFLVAGVFMAIVFCKRFKKMNRTILKYAFLLSFGLTCMYIFSTLGIKYTTSVRASFFTSLSFVIVPLLNLLIFRLRLTRITIISVLICTVGMFLLTYTPDMGSFGLNLGDLICILAATAGSLHIILLDRVTKKDGMDPMIFTTMLMLFIALWGTLIAFATGAFAYKGTAMQLGTIVALGLLCSAAAFLLQSICQKFVPSNRVGIILAMEPASGCILSVLLLGEIMSLGAWIGAVVIMGSLLYMEVSTSKQEQKQLSQSQQTETKSSQEAN</sequence>
<evidence type="ECO:0000256" key="4">
    <source>
        <dbReference type="ARBA" id="ARBA00022692"/>
    </source>
</evidence>
<evidence type="ECO:0000259" key="8">
    <source>
        <dbReference type="Pfam" id="PF00892"/>
    </source>
</evidence>
<dbReference type="SUPFAM" id="SSF103481">
    <property type="entry name" value="Multidrug resistance efflux transporter EmrE"/>
    <property type="match status" value="2"/>
</dbReference>
<feature type="transmembrane region" description="Helical" evidence="7">
    <location>
        <begin position="243"/>
        <end position="263"/>
    </location>
</feature>
<dbReference type="RefSeq" id="WP_160203245.1">
    <property type="nucleotide sequence ID" value="NZ_QXWK01000046.1"/>
</dbReference>
<dbReference type="InterPro" id="IPR037185">
    <property type="entry name" value="EmrE-like"/>
</dbReference>